<proteinExistence type="predicted"/>
<reference evidence="2" key="1">
    <citation type="journal article" date="2019" name="Int. J. Syst. Evol. Microbiol.">
        <title>The Global Catalogue of Microorganisms (GCM) 10K type strain sequencing project: providing services to taxonomists for standard genome sequencing and annotation.</title>
        <authorList>
            <consortium name="The Broad Institute Genomics Platform"/>
            <consortium name="The Broad Institute Genome Sequencing Center for Infectious Disease"/>
            <person name="Wu L."/>
            <person name="Ma J."/>
        </authorList>
    </citation>
    <scope>NUCLEOTIDE SEQUENCE [LARGE SCALE GENOMIC DNA]</scope>
    <source>
        <strain evidence="2">KCTC 52368</strain>
    </source>
</reference>
<sequence length="917" mass="104861">MTFSSFISGIVVFYVFLLAQNGHSQNPIEQEAMVFANAADAEKIYLQLSGTTFNTSETIWFKAVVTDVLNHRPTIKSAVLHVELIDPLDNRIVDKNLLKINGGVANGFFQLHSSYKEGNYIIRAYTEWNKNFGSDFISSIPIALYRVQKIESKLNPIRDIFVRKDLNSNTFSLSSTIAVKELDSLHIGDAMLYMHWNGGNDSIFIKPKRKKPNINVQHRVPIDAPIVGYELRTKNEVFTKSIVLDKEYGSLQFFPEGGALVDDLQSVVGFKYLDYRGKGVEIEGRIEDENNNKITEFKSNILGMGKVYITPREEHTYYGVLTTKSGNTFKYELPKVKMSGTVIRLIPKVTNKELRIWNKEKNSDSVFIKLFHRGKNLFFLKARFRKGVFSYKIQHKVLPHGVIGLTVFDKNYRPIAERHFFNNLKEENLDIIVKTDKDSYLIRDSVPVSISTQQKGRPIPASISVMAVDSSYFYDTNLSRKNIVSYLLLQSDIKGTVENPSYYFENDKNMSELDYLMLTQGWSNYKYQEKKKPRLFDSEKGLKIEGTVVDILSKQSESSLTKKKYELNMLLMGETNESYTLETDSTGFFTFMLEDSYGVGRKFVMQSSDASNKKGNLKINIKEYEVPEIVYDTEKVIVPVDSIIEKKMAQKIQEDIRLDPYLLPSTIALNEVVVSDYKLTPERAEMVELHGMPDVVIDNQELIKKQKKWTNNLLRWLLFNYPKEIRVKRFGSAVGFELAYVHGADWTYVVIDGIPVHERDYHLIGNIPVRAVKSVEIFPSAGTANKYHGQVFDCAPICPPPPFPAILAIYTYSGKGLYGAFPKINRTNLINHKASQYTPVREYYTPKYNESSKIDWSVPDRRALLYWKPNIVTEKDGIAKITFFNSDLTGKVILIVEGFTSNGKIGYSELFYKVDTP</sequence>
<dbReference type="RefSeq" id="WP_377767866.1">
    <property type="nucleotide sequence ID" value="NZ_JBHULB010000077.1"/>
</dbReference>
<dbReference type="Proteomes" id="UP001597526">
    <property type="component" value="Unassembled WGS sequence"/>
</dbReference>
<comment type="caution">
    <text evidence="1">The sequence shown here is derived from an EMBL/GenBank/DDBJ whole genome shotgun (WGS) entry which is preliminary data.</text>
</comment>
<accession>A0ABW5MYB9</accession>
<dbReference type="Gene3D" id="2.60.40.1930">
    <property type="match status" value="1"/>
</dbReference>
<evidence type="ECO:0000313" key="2">
    <source>
        <dbReference type="Proteomes" id="UP001597526"/>
    </source>
</evidence>
<dbReference type="EMBL" id="JBHULB010000077">
    <property type="protein sequence ID" value="MFD2588335.1"/>
    <property type="molecule type" value="Genomic_DNA"/>
</dbReference>
<evidence type="ECO:0008006" key="3">
    <source>
        <dbReference type="Google" id="ProtNLM"/>
    </source>
</evidence>
<organism evidence="1 2">
    <name type="scientific">Croceitalea marina</name>
    <dbReference type="NCBI Taxonomy" id="1775166"/>
    <lineage>
        <taxon>Bacteria</taxon>
        <taxon>Pseudomonadati</taxon>
        <taxon>Bacteroidota</taxon>
        <taxon>Flavobacteriia</taxon>
        <taxon>Flavobacteriales</taxon>
        <taxon>Flavobacteriaceae</taxon>
        <taxon>Croceitalea</taxon>
    </lineage>
</organism>
<keyword evidence="2" id="KW-1185">Reference proteome</keyword>
<evidence type="ECO:0000313" key="1">
    <source>
        <dbReference type="EMBL" id="MFD2588335.1"/>
    </source>
</evidence>
<name>A0ABW5MYB9_9FLAO</name>
<gene>
    <name evidence="1" type="ORF">ACFSQJ_15455</name>
</gene>
<protein>
    <recommendedName>
        <fullName evidence="3">TonB-dependent receptor plug domain-containing protein</fullName>
    </recommendedName>
</protein>